<evidence type="ECO:0000259" key="18">
    <source>
        <dbReference type="PROSITE" id="PS51918"/>
    </source>
</evidence>
<feature type="region of interest" description="Disordered" evidence="15">
    <location>
        <begin position="369"/>
        <end position="388"/>
    </location>
</feature>
<dbReference type="Gene3D" id="3.20.20.70">
    <property type="entry name" value="Aldolase class I"/>
    <property type="match status" value="1"/>
</dbReference>
<organism evidence="19 20">
    <name type="scientific">Sphagnum jensenii</name>
    <dbReference type="NCBI Taxonomy" id="128206"/>
    <lineage>
        <taxon>Eukaryota</taxon>
        <taxon>Viridiplantae</taxon>
        <taxon>Streptophyta</taxon>
        <taxon>Embryophyta</taxon>
        <taxon>Bryophyta</taxon>
        <taxon>Sphagnophytina</taxon>
        <taxon>Sphagnopsida</taxon>
        <taxon>Sphagnales</taxon>
        <taxon>Sphagnaceae</taxon>
        <taxon>Sphagnum</taxon>
    </lineage>
</organism>
<keyword evidence="8" id="KW-0479">Metal-binding</keyword>
<dbReference type="SUPFAM" id="SSF52218">
    <property type="entry name" value="Flavoproteins"/>
    <property type="match status" value="1"/>
</dbReference>
<dbReference type="InterPro" id="IPR013785">
    <property type="entry name" value="Aldolase_TIM"/>
</dbReference>
<dbReference type="Proteomes" id="UP001497444">
    <property type="component" value="Chromosome 9"/>
</dbReference>
<evidence type="ECO:0000256" key="1">
    <source>
        <dbReference type="ARBA" id="ARBA00001966"/>
    </source>
</evidence>
<evidence type="ECO:0000256" key="14">
    <source>
        <dbReference type="ARBA" id="ARBA00049466"/>
    </source>
</evidence>
<comment type="catalytic activity">
    <reaction evidence="14">
        <text>N(1)-methylguanosine(37) in tRNA(Phe) + pyruvate + S-adenosyl-L-methionine = 4-demethylwyosine(37) in tRNA(Phe) + 5'-deoxyadenosine + L-methionine + CO2 + H2O</text>
        <dbReference type="Rhea" id="RHEA:36347"/>
        <dbReference type="Rhea" id="RHEA-COMP:10164"/>
        <dbReference type="Rhea" id="RHEA-COMP:10165"/>
        <dbReference type="ChEBI" id="CHEBI:15361"/>
        <dbReference type="ChEBI" id="CHEBI:15377"/>
        <dbReference type="ChEBI" id="CHEBI:16526"/>
        <dbReference type="ChEBI" id="CHEBI:17319"/>
        <dbReference type="ChEBI" id="CHEBI:57844"/>
        <dbReference type="ChEBI" id="CHEBI:59789"/>
        <dbReference type="ChEBI" id="CHEBI:64315"/>
        <dbReference type="ChEBI" id="CHEBI:73542"/>
        <dbReference type="EC" id="4.1.3.44"/>
    </reaction>
</comment>
<dbReference type="EC" id="4.1.3.44" evidence="4"/>
<dbReference type="InterPro" id="IPR007197">
    <property type="entry name" value="rSAM"/>
</dbReference>
<keyword evidence="12" id="KW-0456">Lyase</keyword>
<dbReference type="SFLD" id="SFLDF00284">
    <property type="entry name" value="tRNA_wybutosine-synthesizing"/>
    <property type="match status" value="1"/>
</dbReference>
<evidence type="ECO:0000256" key="4">
    <source>
        <dbReference type="ARBA" id="ARBA00012821"/>
    </source>
</evidence>
<evidence type="ECO:0000256" key="13">
    <source>
        <dbReference type="ARBA" id="ARBA00025368"/>
    </source>
</evidence>
<dbReference type="InterPro" id="IPR013917">
    <property type="entry name" value="tRNA_wybutosine-synth"/>
</dbReference>
<dbReference type="PROSITE" id="PS50902">
    <property type="entry name" value="FLAVODOXIN_LIKE"/>
    <property type="match status" value="1"/>
</dbReference>
<proteinExistence type="inferred from homology"/>
<dbReference type="SFLD" id="SFLDG01071">
    <property type="entry name" value="tRNA_wybutosine-synthesizing"/>
    <property type="match status" value="1"/>
</dbReference>
<comment type="pathway">
    <text evidence="2">tRNA modification; wybutosine-tRNA(Phe) biosynthesis.</text>
</comment>
<evidence type="ECO:0000259" key="17">
    <source>
        <dbReference type="PROSITE" id="PS50902"/>
    </source>
</evidence>
<dbReference type="EMBL" id="OZ020104">
    <property type="protein sequence ID" value="CAK9278698.1"/>
    <property type="molecule type" value="Genomic_DNA"/>
</dbReference>
<protein>
    <recommendedName>
        <fullName evidence="4">tRNA 4-demethylwyosine synthase (AdoMet-dependent)</fullName>
        <ecNumber evidence="4">4.1.3.44</ecNumber>
    </recommendedName>
</protein>
<dbReference type="SUPFAM" id="SSF102114">
    <property type="entry name" value="Radical SAM enzymes"/>
    <property type="match status" value="1"/>
</dbReference>
<comment type="similarity">
    <text evidence="3">Belongs to the TYW1 family.</text>
</comment>
<keyword evidence="9" id="KW-0547">Nucleotide-binding</keyword>
<keyword evidence="16" id="KW-0812">Transmembrane</keyword>
<keyword evidence="11" id="KW-0411">Iron-sulfur</keyword>
<evidence type="ECO:0000256" key="8">
    <source>
        <dbReference type="ARBA" id="ARBA00022723"/>
    </source>
</evidence>
<comment type="function">
    <text evidence="13">Probable component of the wybutosine biosynthesis pathway. Wybutosine is a hyper modified guanosine with a tricyclic base found at the 3'-position adjacent to the anticodon of eukaryotic phenylalanine tRNA. Catalyzes the condensation of N-methylguanine with 2 carbon atoms from pyruvate to form the tricyclic 4-demethylwyosine, an intermediate in wybutosine biosynthesis.</text>
</comment>
<dbReference type="PRINTS" id="PR00369">
    <property type="entry name" value="FLAVODOXIN"/>
</dbReference>
<dbReference type="PROSITE" id="PS51918">
    <property type="entry name" value="RADICAL_SAM"/>
    <property type="match status" value="1"/>
</dbReference>
<evidence type="ECO:0000256" key="2">
    <source>
        <dbReference type="ARBA" id="ARBA00004797"/>
    </source>
</evidence>
<sequence length="833" mass="92151">MDGGVGGCAQTHRSAAVHVAAVLGLVAFSLSVYAVSLASRRRHTHRMHKEESVNEEEDLEEPDEEEEEEDRERETKPNMFLEDEGGIWGFETKSGSSSEELLQRSPVTAAEAASSSSCGHVCGSCQKETKKNKKKGLEDASFCCSSNSVHSLKSATGVSPAPFLADDDKSSSCGKIVFASQTGNSRRLAEKLQKELLEDANVCLDLVDPAAYEPEDLVKERLVILVASTWEDGKAPPNASFLARWLEESSKDFRVGSGLLRECRFGVFGVGSRSYGSMFNAVAKAFDSHFETLGGIRIMSRGEGDEDEGTVDKEFNAWSKQLLEKLQNSRMLSSGLDSKHECQEDGSFKADGNGIKEKELEESALSLELAEDSDGDSDDNVFEDASDNKENLAVDSLIDLEDVAGTKNKPPEPIQTGSRKKGVVRKQLPNKTLSTSLFTSATGGSQNQSNGPKEMVTPVLRSNLEKQGYKIVGSHSGVKLCRWTKSQLRGRGGCYKHSFYGIESHRCMEATPSLACANKCVFCWRHHTNPVGKSWRWQMDDPLDIVNAALDQHVKMIKQMKGVPGVKSERLVEGMTPRHCALSLVGEPIMYPEINTLVSELHHRRISTFLVTNAQFPDRIVALQPITQLYVSVDAATKERLKAIDRPLFADFWERFTDSLAALKHKRQRTVYRLTLVKGWNTEEVKAYSELLELGQPDFIEIKGVTYCGSTATSTLTMENVPWHADVKDFAEALAKERGGSEYELACEHAHSCCVLLARATKFKREGQWYTWIDYEKFHDLVAVGEPFGSEDYMAPTPEWAVYGALEGGFDPQEMRVKKERRHGTSADSGGCT</sequence>
<name>A0ABP0XLT8_9BRYO</name>
<keyword evidence="10" id="KW-0408">Iron</keyword>
<evidence type="ECO:0000256" key="6">
    <source>
        <dbReference type="ARBA" id="ARBA00022691"/>
    </source>
</evidence>
<keyword evidence="7" id="KW-0819">tRNA processing</keyword>
<feature type="region of interest" description="Disordered" evidence="15">
    <location>
        <begin position="334"/>
        <end position="355"/>
    </location>
</feature>
<dbReference type="PANTHER" id="PTHR13930:SF0">
    <property type="entry name" value="S-ADENOSYL-L-METHIONINE-DEPENDENT TRNA 4-DEMETHYLWYOSINE SYNTHASE TYW1-RELATED"/>
    <property type="match status" value="1"/>
</dbReference>
<accession>A0ABP0XLT8</accession>
<evidence type="ECO:0000313" key="20">
    <source>
        <dbReference type="Proteomes" id="UP001497444"/>
    </source>
</evidence>
<feature type="compositionally biased region" description="Basic and acidic residues" evidence="15">
    <location>
        <begin position="337"/>
        <end position="355"/>
    </location>
</feature>
<evidence type="ECO:0000256" key="7">
    <source>
        <dbReference type="ARBA" id="ARBA00022694"/>
    </source>
</evidence>
<keyword evidence="5" id="KW-0004">4Fe-4S</keyword>
<dbReference type="InterPro" id="IPR058240">
    <property type="entry name" value="rSAM_sf"/>
</dbReference>
<dbReference type="InterPro" id="IPR034556">
    <property type="entry name" value="tRNA_wybutosine-synthase"/>
</dbReference>
<feature type="region of interest" description="Disordered" evidence="15">
    <location>
        <begin position="401"/>
        <end position="426"/>
    </location>
</feature>
<feature type="domain" description="Radical SAM core" evidence="18">
    <location>
        <begin position="500"/>
        <end position="744"/>
    </location>
</feature>
<feature type="domain" description="Flavodoxin-like" evidence="17">
    <location>
        <begin position="174"/>
        <end position="323"/>
    </location>
</feature>
<dbReference type="InterPro" id="IPR008254">
    <property type="entry name" value="Flavodoxin/NO_synth"/>
</dbReference>
<evidence type="ECO:0000256" key="12">
    <source>
        <dbReference type="ARBA" id="ARBA00023239"/>
    </source>
</evidence>
<dbReference type="InterPro" id="IPR001094">
    <property type="entry name" value="Flavdoxin-like"/>
</dbReference>
<dbReference type="CDD" id="cd01335">
    <property type="entry name" value="Radical_SAM"/>
    <property type="match status" value="1"/>
</dbReference>
<evidence type="ECO:0000256" key="11">
    <source>
        <dbReference type="ARBA" id="ARBA00023014"/>
    </source>
</evidence>
<feature type="compositionally biased region" description="Acidic residues" evidence="15">
    <location>
        <begin position="369"/>
        <end position="385"/>
    </location>
</feature>
<comment type="cofactor">
    <cofactor evidence="1">
        <name>[4Fe-4S] cluster</name>
        <dbReference type="ChEBI" id="CHEBI:49883"/>
    </cofactor>
</comment>
<dbReference type="PANTHER" id="PTHR13930">
    <property type="entry name" value="S-ADENOSYL-L-METHIONINE-DEPENDENT TRNA 4-DEMETHYLWYOSINE SYNTHASE"/>
    <property type="match status" value="1"/>
</dbReference>
<feature type="transmembrane region" description="Helical" evidence="16">
    <location>
        <begin position="15"/>
        <end position="39"/>
    </location>
</feature>
<dbReference type="Pfam" id="PF04055">
    <property type="entry name" value="Radical_SAM"/>
    <property type="match status" value="1"/>
</dbReference>
<evidence type="ECO:0000256" key="15">
    <source>
        <dbReference type="SAM" id="MobiDB-lite"/>
    </source>
</evidence>
<dbReference type="Pfam" id="PF00258">
    <property type="entry name" value="Flavodoxin_1"/>
    <property type="match status" value="1"/>
</dbReference>
<evidence type="ECO:0000256" key="16">
    <source>
        <dbReference type="SAM" id="Phobius"/>
    </source>
</evidence>
<feature type="region of interest" description="Disordered" evidence="15">
    <location>
        <begin position="40"/>
        <end position="87"/>
    </location>
</feature>
<keyword evidence="16" id="KW-1133">Transmembrane helix</keyword>
<gene>
    <name evidence="19" type="ORF">CSSPJE1EN1_LOCUS24176</name>
</gene>
<dbReference type="InterPro" id="IPR029039">
    <property type="entry name" value="Flavoprotein-like_sf"/>
</dbReference>
<dbReference type="Pfam" id="PF08608">
    <property type="entry name" value="Wyosine_form"/>
    <property type="match status" value="1"/>
</dbReference>
<evidence type="ECO:0000313" key="19">
    <source>
        <dbReference type="EMBL" id="CAK9278698.1"/>
    </source>
</evidence>
<keyword evidence="6" id="KW-0949">S-adenosyl-L-methionine</keyword>
<dbReference type="SFLD" id="SFLDS00029">
    <property type="entry name" value="Radical_SAM"/>
    <property type="match status" value="1"/>
</dbReference>
<evidence type="ECO:0000256" key="10">
    <source>
        <dbReference type="ARBA" id="ARBA00023004"/>
    </source>
</evidence>
<reference evidence="19" key="1">
    <citation type="submission" date="2024-02" db="EMBL/GenBank/DDBJ databases">
        <authorList>
            <consortium name="ELIXIR-Norway"/>
            <consortium name="Elixir Norway"/>
        </authorList>
    </citation>
    <scope>NUCLEOTIDE SEQUENCE</scope>
</reference>
<keyword evidence="20" id="KW-1185">Reference proteome</keyword>
<dbReference type="Gene3D" id="3.40.50.360">
    <property type="match status" value="1"/>
</dbReference>
<evidence type="ECO:0000256" key="3">
    <source>
        <dbReference type="ARBA" id="ARBA00010115"/>
    </source>
</evidence>
<keyword evidence="16" id="KW-0472">Membrane</keyword>
<feature type="compositionally biased region" description="Acidic residues" evidence="15">
    <location>
        <begin position="53"/>
        <end position="71"/>
    </location>
</feature>
<evidence type="ECO:0000256" key="9">
    <source>
        <dbReference type="ARBA" id="ARBA00022741"/>
    </source>
</evidence>
<evidence type="ECO:0000256" key="5">
    <source>
        <dbReference type="ARBA" id="ARBA00022485"/>
    </source>
</evidence>